<reference evidence="2 3" key="1">
    <citation type="submission" date="2023-04" db="EMBL/GenBank/DDBJ databases">
        <title>A novel bacteria isolated from coastal sediment.</title>
        <authorList>
            <person name="Liu X.-J."/>
            <person name="Du Z.-J."/>
        </authorList>
    </citation>
    <scope>NUCLEOTIDE SEQUENCE [LARGE SCALE GENOMIC DNA]</scope>
    <source>
        <strain evidence="2 3">SDUM461004</strain>
    </source>
</reference>
<evidence type="ECO:0000256" key="1">
    <source>
        <dbReference type="SAM" id="Phobius"/>
    </source>
</evidence>
<dbReference type="Proteomes" id="UP001243717">
    <property type="component" value="Unassembled WGS sequence"/>
</dbReference>
<accession>A0ABU1AIV3</accession>
<protein>
    <recommendedName>
        <fullName evidence="4">Prepilin-type N-terminal cleavage/methylation domain-containing protein</fullName>
    </recommendedName>
</protein>
<comment type="caution">
    <text evidence="2">The sequence shown here is derived from an EMBL/GenBank/DDBJ whole genome shotgun (WGS) entry which is preliminary data.</text>
</comment>
<keyword evidence="1" id="KW-0812">Transmembrane</keyword>
<organism evidence="2 3">
    <name type="scientific">Thalassobacterium sedimentorum</name>
    <dbReference type="NCBI Taxonomy" id="3041258"/>
    <lineage>
        <taxon>Bacteria</taxon>
        <taxon>Pseudomonadati</taxon>
        <taxon>Verrucomicrobiota</taxon>
        <taxon>Opitutia</taxon>
        <taxon>Puniceicoccales</taxon>
        <taxon>Coraliomargaritaceae</taxon>
        <taxon>Thalassobacterium</taxon>
    </lineage>
</organism>
<gene>
    <name evidence="2" type="ORF">QEH59_04660</name>
</gene>
<keyword evidence="1" id="KW-1133">Transmembrane helix</keyword>
<evidence type="ECO:0000313" key="3">
    <source>
        <dbReference type="Proteomes" id="UP001243717"/>
    </source>
</evidence>
<keyword evidence="3" id="KW-1185">Reference proteome</keyword>
<feature type="transmembrane region" description="Helical" evidence="1">
    <location>
        <begin position="12"/>
        <end position="36"/>
    </location>
</feature>
<dbReference type="EMBL" id="JARXIC010000005">
    <property type="protein sequence ID" value="MDQ8193701.1"/>
    <property type="molecule type" value="Genomic_DNA"/>
</dbReference>
<name>A0ABU1AIV3_9BACT</name>
<keyword evidence="1" id="KW-0472">Membrane</keyword>
<sequence length="215" mass="25263">MPNHKQNTQQGLSFLEVLLTVSMLGLLMIAGSTMLYSFSRTYFNLETGPQFERHADGIVEMLDYFASISSDPNAPPGRHYNWKESPISKQPTLEFTLDHDIALFVSDLAPLPPIKAYLEFQKEENQFWLVWYPDPKFTNNKPEYQYTLLSPWAGDIEYGYYDNEQKSWEFELASSDSRQHGTRRPTRVQLIFEREGQSLRRYIDFHNENRRALTY</sequence>
<evidence type="ECO:0008006" key="4">
    <source>
        <dbReference type="Google" id="ProtNLM"/>
    </source>
</evidence>
<proteinExistence type="predicted"/>
<evidence type="ECO:0000313" key="2">
    <source>
        <dbReference type="EMBL" id="MDQ8193701.1"/>
    </source>
</evidence>